<evidence type="ECO:0008006" key="3">
    <source>
        <dbReference type="Google" id="ProtNLM"/>
    </source>
</evidence>
<evidence type="ECO:0000313" key="2">
    <source>
        <dbReference type="Proteomes" id="UP001168694"/>
    </source>
</evidence>
<reference evidence="1" key="1">
    <citation type="submission" date="2023-06" db="EMBL/GenBank/DDBJ databases">
        <title>Draft Genome Sequences of Representative Paenibacillus Polymyxa, Bacillus cereus, Fictibacillus sp., and Brevibacillus agri Strains Isolated from Amazonian Dark Earth.</title>
        <authorList>
            <person name="Pellegrinetti T.A."/>
            <person name="Cunha I.C.M."/>
            <person name="Chaves M.G."/>
            <person name="Freitas A.S."/>
            <person name="Silva A.V.R."/>
            <person name="Tsai S.M."/>
            <person name="Mendes L.W."/>
        </authorList>
    </citation>
    <scope>NUCLEOTIDE SEQUENCE</scope>
    <source>
        <strain evidence="1">CENA-BCM004</strain>
    </source>
</reference>
<protein>
    <recommendedName>
        <fullName evidence="3">Bacterial Pleckstrin homology domain-containing protein</fullName>
    </recommendedName>
</protein>
<dbReference type="EMBL" id="JAUHLN010000002">
    <property type="protein sequence ID" value="MDN4074006.1"/>
    <property type="molecule type" value="Genomic_DNA"/>
</dbReference>
<accession>A0ABT8E7W9</accession>
<organism evidence="1 2">
    <name type="scientific">Fictibacillus terranigra</name>
    <dbReference type="NCBI Taxonomy" id="3058424"/>
    <lineage>
        <taxon>Bacteria</taxon>
        <taxon>Bacillati</taxon>
        <taxon>Bacillota</taxon>
        <taxon>Bacilli</taxon>
        <taxon>Bacillales</taxon>
        <taxon>Fictibacillaceae</taxon>
        <taxon>Fictibacillus</taxon>
    </lineage>
</organism>
<proteinExistence type="predicted"/>
<comment type="caution">
    <text evidence="1">The sequence shown here is derived from an EMBL/GenBank/DDBJ whole genome shotgun (WGS) entry which is preliminary data.</text>
</comment>
<dbReference type="Proteomes" id="UP001168694">
    <property type="component" value="Unassembled WGS sequence"/>
</dbReference>
<keyword evidence="2" id="KW-1185">Reference proteome</keyword>
<gene>
    <name evidence="1" type="ORF">QYF49_13430</name>
</gene>
<dbReference type="RefSeq" id="WP_290400088.1">
    <property type="nucleotide sequence ID" value="NZ_JAUHLN010000002.1"/>
</dbReference>
<sequence>MSKYIEYLNDKLIIHFTGMTAAASLKKEIKVPLSAIQSVKIDEFKINPLAFRVGTSGIGKNVKHGRFLYDNEWVFLSYSNHKNVLILDLEGFEFKKIVLEIEAPEEAKAKIEGLLSRI</sequence>
<evidence type="ECO:0000313" key="1">
    <source>
        <dbReference type="EMBL" id="MDN4074006.1"/>
    </source>
</evidence>
<name>A0ABT8E7W9_9BACL</name>